<evidence type="ECO:0000256" key="2">
    <source>
        <dbReference type="SAM" id="Phobius"/>
    </source>
</evidence>
<evidence type="ECO:0000256" key="1">
    <source>
        <dbReference type="SAM" id="MobiDB-lite"/>
    </source>
</evidence>
<accession>A0A0D2EYW4</accession>
<dbReference type="STRING" id="348802.A0A0D2EYW4"/>
<reference evidence="4 5" key="1">
    <citation type="submission" date="2015-01" db="EMBL/GenBank/DDBJ databases">
        <title>The Genome Sequence of Exophiala xenobiotica CBS118157.</title>
        <authorList>
            <consortium name="The Broad Institute Genomics Platform"/>
            <person name="Cuomo C."/>
            <person name="de Hoog S."/>
            <person name="Gorbushina A."/>
            <person name="Stielow B."/>
            <person name="Teixiera M."/>
            <person name="Abouelleil A."/>
            <person name="Chapman S.B."/>
            <person name="Priest M."/>
            <person name="Young S.K."/>
            <person name="Wortman J."/>
            <person name="Nusbaum C."/>
            <person name="Birren B."/>
        </authorList>
    </citation>
    <scope>NUCLEOTIDE SEQUENCE [LARGE SCALE GENOMIC DNA]</scope>
    <source>
        <strain evidence="4 5">CBS 118157</strain>
    </source>
</reference>
<organism evidence="4 5">
    <name type="scientific">Exophiala xenobiotica</name>
    <dbReference type="NCBI Taxonomy" id="348802"/>
    <lineage>
        <taxon>Eukaryota</taxon>
        <taxon>Fungi</taxon>
        <taxon>Dikarya</taxon>
        <taxon>Ascomycota</taxon>
        <taxon>Pezizomycotina</taxon>
        <taxon>Eurotiomycetes</taxon>
        <taxon>Chaetothyriomycetidae</taxon>
        <taxon>Chaetothyriales</taxon>
        <taxon>Herpotrichiellaceae</taxon>
        <taxon>Exophiala</taxon>
    </lineage>
</organism>
<feature type="transmembrane region" description="Helical" evidence="2">
    <location>
        <begin position="108"/>
        <end position="133"/>
    </location>
</feature>
<keyword evidence="2" id="KW-0472">Membrane</keyword>
<dbReference type="InterPro" id="IPR056119">
    <property type="entry name" value="DUF7702"/>
</dbReference>
<gene>
    <name evidence="4" type="ORF">PV05_00131</name>
</gene>
<keyword evidence="2" id="KW-1133">Transmembrane helix</keyword>
<feature type="domain" description="DUF7702" evidence="3">
    <location>
        <begin position="5"/>
        <end position="242"/>
    </location>
</feature>
<dbReference type="HOGENOM" id="CLU_064985_0_1_1"/>
<dbReference type="PANTHER" id="PTHR42109">
    <property type="entry name" value="UNPLACED GENOMIC SCAFFOLD UM_SCAF_CONTIG_1.265, WHOLE GENOME SHOTGUN SEQUENCE"/>
    <property type="match status" value="1"/>
</dbReference>
<dbReference type="GeneID" id="25322039"/>
<feature type="transmembrane region" description="Helical" evidence="2">
    <location>
        <begin position="182"/>
        <end position="206"/>
    </location>
</feature>
<feature type="transmembrane region" description="Helical" evidence="2">
    <location>
        <begin position="12"/>
        <end position="29"/>
    </location>
</feature>
<feature type="transmembrane region" description="Helical" evidence="2">
    <location>
        <begin position="145"/>
        <end position="170"/>
    </location>
</feature>
<dbReference type="AlphaFoldDB" id="A0A0D2EYW4"/>
<dbReference type="RefSeq" id="XP_013320449.1">
    <property type="nucleotide sequence ID" value="XM_013464995.1"/>
</dbReference>
<dbReference type="Pfam" id="PF24800">
    <property type="entry name" value="DUF7702"/>
    <property type="match status" value="1"/>
</dbReference>
<sequence length="324" mass="35098">MTTHFTYADGVAVAEVAYYVPALLVSLYITSKHGFSKGSGWIFLTIFCIIRIVGSAAQLATINKTDPQTAETIALVCAVLGLSPLVLSTLGILARVYYSMLKQPWNTIFSLVLLRAVQIPALVALILCIIGATNTNDPAQIYSQSIVHIGIILYAIVFAALVLLTGGTILGWRKTTRGELPLIIGISITLPFLAVRILYALLAVFSNDSRFNPATGSKTVALFMDVLQEMAVVLIYLTTGVIAPAVPKADDGQPRSQDSKLMYRARRGDFNGGRLGLLTLAVAAWTGKMDEDHHRRQRHRGVREEGSQSGYPLSSQQRYGSSAV</sequence>
<feature type="transmembrane region" description="Helical" evidence="2">
    <location>
        <begin position="41"/>
        <end position="61"/>
    </location>
</feature>
<keyword evidence="2" id="KW-0812">Transmembrane</keyword>
<evidence type="ECO:0000313" key="5">
    <source>
        <dbReference type="Proteomes" id="UP000054342"/>
    </source>
</evidence>
<dbReference type="EMBL" id="KN847317">
    <property type="protein sequence ID" value="KIW59865.1"/>
    <property type="molecule type" value="Genomic_DNA"/>
</dbReference>
<feature type="transmembrane region" description="Helical" evidence="2">
    <location>
        <begin position="226"/>
        <end position="246"/>
    </location>
</feature>
<feature type="transmembrane region" description="Helical" evidence="2">
    <location>
        <begin position="73"/>
        <end position="96"/>
    </location>
</feature>
<feature type="region of interest" description="Disordered" evidence="1">
    <location>
        <begin position="291"/>
        <end position="324"/>
    </location>
</feature>
<evidence type="ECO:0000259" key="3">
    <source>
        <dbReference type="Pfam" id="PF24800"/>
    </source>
</evidence>
<keyword evidence="5" id="KW-1185">Reference proteome</keyword>
<dbReference type="Proteomes" id="UP000054342">
    <property type="component" value="Unassembled WGS sequence"/>
</dbReference>
<name>A0A0D2EYW4_9EURO</name>
<proteinExistence type="predicted"/>
<evidence type="ECO:0000313" key="4">
    <source>
        <dbReference type="EMBL" id="KIW59865.1"/>
    </source>
</evidence>
<feature type="compositionally biased region" description="Polar residues" evidence="1">
    <location>
        <begin position="307"/>
        <end position="324"/>
    </location>
</feature>
<dbReference type="PANTHER" id="PTHR42109:SF2">
    <property type="entry name" value="INTEGRAL MEMBRANE PROTEIN"/>
    <property type="match status" value="1"/>
</dbReference>
<dbReference type="OrthoDB" id="2560628at2759"/>
<protein>
    <recommendedName>
        <fullName evidence="3">DUF7702 domain-containing protein</fullName>
    </recommendedName>
</protein>